<reference evidence="2 3" key="1">
    <citation type="submission" date="2024-11" db="EMBL/GenBank/DDBJ databases">
        <title>Adaptive evolution of stress response genes in parasites aligns with host niche diversity.</title>
        <authorList>
            <person name="Hahn C."/>
            <person name="Resl P."/>
        </authorList>
    </citation>
    <scope>NUCLEOTIDE SEQUENCE [LARGE SCALE GENOMIC DNA]</scope>
    <source>
        <strain evidence="2">EGGRZ-B1_66</strain>
        <tissue evidence="2">Body</tissue>
    </source>
</reference>
<gene>
    <name evidence="2" type="ORF">Ciccas_006534</name>
</gene>
<dbReference type="SUPFAM" id="SSF47473">
    <property type="entry name" value="EF-hand"/>
    <property type="match status" value="1"/>
</dbReference>
<comment type="caution">
    <text evidence="2">The sequence shown here is derived from an EMBL/GenBank/DDBJ whole genome shotgun (WGS) entry which is preliminary data.</text>
</comment>
<dbReference type="InterPro" id="IPR011992">
    <property type="entry name" value="EF-hand-dom_pair"/>
</dbReference>
<name>A0ABD2Q5I3_9PLAT</name>
<dbReference type="PROSITE" id="PS50222">
    <property type="entry name" value="EF_HAND_2"/>
    <property type="match status" value="1"/>
</dbReference>
<dbReference type="Gene3D" id="1.10.238.10">
    <property type="entry name" value="EF-hand"/>
    <property type="match status" value="1"/>
</dbReference>
<evidence type="ECO:0000313" key="2">
    <source>
        <dbReference type="EMBL" id="KAL3314834.1"/>
    </source>
</evidence>
<protein>
    <recommendedName>
        <fullName evidence="1">EF-hand domain-containing protein</fullName>
    </recommendedName>
</protein>
<keyword evidence="3" id="KW-1185">Reference proteome</keyword>
<evidence type="ECO:0000259" key="1">
    <source>
        <dbReference type="PROSITE" id="PS50222"/>
    </source>
</evidence>
<organism evidence="2 3">
    <name type="scientific">Cichlidogyrus casuarinus</name>
    <dbReference type="NCBI Taxonomy" id="1844966"/>
    <lineage>
        <taxon>Eukaryota</taxon>
        <taxon>Metazoa</taxon>
        <taxon>Spiralia</taxon>
        <taxon>Lophotrochozoa</taxon>
        <taxon>Platyhelminthes</taxon>
        <taxon>Monogenea</taxon>
        <taxon>Monopisthocotylea</taxon>
        <taxon>Dactylogyridea</taxon>
        <taxon>Ancyrocephalidae</taxon>
        <taxon>Cichlidogyrus</taxon>
    </lineage>
</organism>
<dbReference type="AlphaFoldDB" id="A0ABD2Q5I3"/>
<dbReference type="EMBL" id="JBJKFK010000895">
    <property type="protein sequence ID" value="KAL3314834.1"/>
    <property type="molecule type" value="Genomic_DNA"/>
</dbReference>
<dbReference type="Proteomes" id="UP001626550">
    <property type="component" value="Unassembled WGS sequence"/>
</dbReference>
<feature type="domain" description="EF-hand" evidence="1">
    <location>
        <begin position="78"/>
        <end position="113"/>
    </location>
</feature>
<dbReference type="InterPro" id="IPR002048">
    <property type="entry name" value="EF_hand_dom"/>
</dbReference>
<sequence>MDKIDVDTSKVLLARYADKETGQFEPAKVRHAFAALKIPIMKSELDAFIENSLIKGKNGISPTDIIEQAERRFKKEQVRKELLVRAFQEYDTEDDGEIDSDLLVYILTEIGSDTTCREDAEEQARSCLNSDTGRCSYVKLVNKWSADELIEEEAKSDDQF</sequence>
<accession>A0ABD2Q5I3</accession>
<proteinExistence type="predicted"/>
<evidence type="ECO:0000313" key="3">
    <source>
        <dbReference type="Proteomes" id="UP001626550"/>
    </source>
</evidence>